<sequence>MEQGILLQRPEVDSLIRPELPPTLDVLDAAQYLKVSKYTVINRIKEGKLPAYKQGKYWRIKREWLLKYEESLGPKESNTK</sequence>
<accession>A0A6N8F259</accession>
<keyword evidence="2" id="KW-0238">DNA-binding</keyword>
<feature type="domain" description="Helix-turn-helix" evidence="1">
    <location>
        <begin position="24"/>
        <end position="70"/>
    </location>
</feature>
<name>A0A6N8F259_PAEMA</name>
<dbReference type="NCBIfam" id="TIGR01764">
    <property type="entry name" value="excise"/>
    <property type="match status" value="1"/>
</dbReference>
<gene>
    <name evidence="2" type="ORF">GNQ08_26980</name>
</gene>
<evidence type="ECO:0000259" key="1">
    <source>
        <dbReference type="Pfam" id="PF12728"/>
    </source>
</evidence>
<dbReference type="EMBL" id="WNZZ01000034">
    <property type="protein sequence ID" value="MUG26009.1"/>
    <property type="molecule type" value="Genomic_DNA"/>
</dbReference>
<evidence type="ECO:0000313" key="3">
    <source>
        <dbReference type="Proteomes" id="UP000442469"/>
    </source>
</evidence>
<dbReference type="GO" id="GO:0003677">
    <property type="term" value="F:DNA binding"/>
    <property type="evidence" value="ECO:0007669"/>
    <property type="project" value="UniProtKB-KW"/>
</dbReference>
<organism evidence="2 3">
    <name type="scientific">Paenibacillus macerans</name>
    <name type="common">Bacillus macerans</name>
    <dbReference type="NCBI Taxonomy" id="44252"/>
    <lineage>
        <taxon>Bacteria</taxon>
        <taxon>Bacillati</taxon>
        <taxon>Bacillota</taxon>
        <taxon>Bacilli</taxon>
        <taxon>Bacillales</taxon>
        <taxon>Paenibacillaceae</taxon>
        <taxon>Paenibacillus</taxon>
    </lineage>
</organism>
<evidence type="ECO:0000313" key="2">
    <source>
        <dbReference type="EMBL" id="MUG26009.1"/>
    </source>
</evidence>
<protein>
    <submittedName>
        <fullName evidence="2">Excisionase family DNA-binding protein</fullName>
    </submittedName>
</protein>
<dbReference type="Proteomes" id="UP000442469">
    <property type="component" value="Unassembled WGS sequence"/>
</dbReference>
<dbReference type="AlphaFoldDB" id="A0A6N8F259"/>
<proteinExistence type="predicted"/>
<dbReference type="InterPro" id="IPR041657">
    <property type="entry name" value="HTH_17"/>
</dbReference>
<comment type="caution">
    <text evidence="2">The sequence shown here is derived from an EMBL/GenBank/DDBJ whole genome shotgun (WGS) entry which is preliminary data.</text>
</comment>
<dbReference type="InterPro" id="IPR010093">
    <property type="entry name" value="SinI_DNA-bd"/>
</dbReference>
<reference evidence="2 3" key="1">
    <citation type="submission" date="2019-11" db="EMBL/GenBank/DDBJ databases">
        <title>Draft genome sequences of five Paenibacillus species of dairy origin.</title>
        <authorList>
            <person name="Olajide A.M."/>
            <person name="Chen S."/>
            <person name="Lapointe G."/>
        </authorList>
    </citation>
    <scope>NUCLEOTIDE SEQUENCE [LARGE SCALE GENOMIC DNA]</scope>
    <source>
        <strain evidence="2 3">3CT49</strain>
    </source>
</reference>
<dbReference type="Pfam" id="PF12728">
    <property type="entry name" value="HTH_17"/>
    <property type="match status" value="1"/>
</dbReference>